<feature type="domain" description="Flagellar basal body rod protein N-terminal" evidence="4">
    <location>
        <begin position="16"/>
        <end position="38"/>
    </location>
</feature>
<protein>
    <submittedName>
        <fullName evidence="5">FlgB family protein</fullName>
    </submittedName>
</protein>
<evidence type="ECO:0000256" key="1">
    <source>
        <dbReference type="ARBA" id="ARBA00004117"/>
    </source>
</evidence>
<comment type="similarity">
    <text evidence="2">Belongs to the flagella basal body rod proteins family.</text>
</comment>
<sequence length="133" mass="14090">MHADLNIFRTAGAQAAHAARRQAVIAANIANADTPGYKARDIGTFRDHLAGTSLGTSLGTAMRSSRAGHLHGAVRSGAARVPQASSTAEDPNRNTVSVELEMMKSVEAKREHDRAVAIYRSSLNILRTSLGRG</sequence>
<feature type="compositionally biased region" description="Polar residues" evidence="3">
    <location>
        <begin position="83"/>
        <end position="95"/>
    </location>
</feature>
<dbReference type="Proteomes" id="UP000237655">
    <property type="component" value="Chromosome"/>
</dbReference>
<dbReference type="InterPro" id="IPR019776">
    <property type="entry name" value="Flagellar_basal_body_rod_CS"/>
</dbReference>
<name>A0A2S0MS65_9RHOB</name>
<comment type="subcellular location">
    <subcellularLocation>
        <location evidence="1">Bacterial flagellum basal body</location>
    </subcellularLocation>
</comment>
<organism evidence="5 6">
    <name type="scientific">Pukyongiella litopenaei</name>
    <dbReference type="NCBI Taxonomy" id="2605946"/>
    <lineage>
        <taxon>Bacteria</taxon>
        <taxon>Pseudomonadati</taxon>
        <taxon>Pseudomonadota</taxon>
        <taxon>Alphaproteobacteria</taxon>
        <taxon>Rhodobacterales</taxon>
        <taxon>Paracoccaceae</taxon>
        <taxon>Pukyongiella</taxon>
    </lineage>
</organism>
<dbReference type="PROSITE" id="PS00588">
    <property type="entry name" value="FLAGELLA_BB_ROD"/>
    <property type="match status" value="1"/>
</dbReference>
<dbReference type="AlphaFoldDB" id="A0A2S0MS65"/>
<evidence type="ECO:0000256" key="3">
    <source>
        <dbReference type="SAM" id="MobiDB-lite"/>
    </source>
</evidence>
<evidence type="ECO:0000259" key="4">
    <source>
        <dbReference type="Pfam" id="PF00460"/>
    </source>
</evidence>
<accession>A0A2S0MS65</accession>
<dbReference type="RefSeq" id="WP_106472854.1">
    <property type="nucleotide sequence ID" value="NZ_CP027665.1"/>
</dbReference>
<evidence type="ECO:0000256" key="2">
    <source>
        <dbReference type="ARBA" id="ARBA00009677"/>
    </source>
</evidence>
<keyword evidence="6" id="KW-1185">Reference proteome</keyword>
<dbReference type="Pfam" id="PF00460">
    <property type="entry name" value="Flg_bb_rod"/>
    <property type="match status" value="1"/>
</dbReference>
<dbReference type="InterPro" id="IPR001444">
    <property type="entry name" value="Flag_bb_rod_N"/>
</dbReference>
<dbReference type="EMBL" id="CP027665">
    <property type="protein sequence ID" value="AVO38543.1"/>
    <property type="molecule type" value="Genomic_DNA"/>
</dbReference>
<dbReference type="GO" id="GO:0009425">
    <property type="term" value="C:bacterial-type flagellum basal body"/>
    <property type="evidence" value="ECO:0007669"/>
    <property type="project" value="UniProtKB-SubCell"/>
</dbReference>
<gene>
    <name evidence="5" type="ORF">C6Y53_13145</name>
</gene>
<dbReference type="KEGG" id="thas:C6Y53_13145"/>
<reference evidence="6" key="1">
    <citation type="submission" date="2018-03" db="EMBL/GenBank/DDBJ databases">
        <title>Genomic analysis of the strain SH-1 isolated from shrimp intestine.</title>
        <authorList>
            <person name="Kim Y.-S."/>
            <person name="Kim S.-E."/>
            <person name="Kim K.-H."/>
        </authorList>
    </citation>
    <scope>NUCLEOTIDE SEQUENCE [LARGE SCALE GENOMIC DNA]</scope>
    <source>
        <strain evidence="6">SH-1</strain>
    </source>
</reference>
<dbReference type="NCBIfam" id="NF009270">
    <property type="entry name" value="PRK12627.1"/>
    <property type="match status" value="1"/>
</dbReference>
<proteinExistence type="inferred from homology"/>
<feature type="region of interest" description="Disordered" evidence="3">
    <location>
        <begin position="64"/>
        <end position="95"/>
    </location>
</feature>
<evidence type="ECO:0000313" key="6">
    <source>
        <dbReference type="Proteomes" id="UP000237655"/>
    </source>
</evidence>
<evidence type="ECO:0000313" key="5">
    <source>
        <dbReference type="EMBL" id="AVO38543.1"/>
    </source>
</evidence>